<reference evidence="2" key="1">
    <citation type="submission" date="2022-10" db="EMBL/GenBank/DDBJ databases">
        <title>Genome assembly of Pristionchus species.</title>
        <authorList>
            <person name="Yoshida K."/>
            <person name="Sommer R.J."/>
        </authorList>
    </citation>
    <scope>NUCLEOTIDE SEQUENCE [LARGE SCALE GENOMIC DNA]</scope>
    <source>
        <strain evidence="2">RS5460</strain>
    </source>
</reference>
<dbReference type="Proteomes" id="UP001328107">
    <property type="component" value="Unassembled WGS sequence"/>
</dbReference>
<name>A0AAN5C5A7_9BILA</name>
<keyword evidence="2" id="KW-1185">Reference proteome</keyword>
<evidence type="ECO:0000313" key="2">
    <source>
        <dbReference type="Proteomes" id="UP001328107"/>
    </source>
</evidence>
<dbReference type="AlphaFoldDB" id="A0AAN5C5A7"/>
<protein>
    <submittedName>
        <fullName evidence="1">Uncharacterized protein</fullName>
    </submittedName>
</protein>
<comment type="caution">
    <text evidence="1">The sequence shown here is derived from an EMBL/GenBank/DDBJ whole genome shotgun (WGS) entry which is preliminary data.</text>
</comment>
<evidence type="ECO:0000313" key="1">
    <source>
        <dbReference type="EMBL" id="GMR30557.1"/>
    </source>
</evidence>
<accession>A0AAN5C5A7</accession>
<feature type="non-terminal residue" evidence="1">
    <location>
        <position position="78"/>
    </location>
</feature>
<organism evidence="1 2">
    <name type="scientific">Pristionchus mayeri</name>
    <dbReference type="NCBI Taxonomy" id="1317129"/>
    <lineage>
        <taxon>Eukaryota</taxon>
        <taxon>Metazoa</taxon>
        <taxon>Ecdysozoa</taxon>
        <taxon>Nematoda</taxon>
        <taxon>Chromadorea</taxon>
        <taxon>Rhabditida</taxon>
        <taxon>Rhabditina</taxon>
        <taxon>Diplogasteromorpha</taxon>
        <taxon>Diplogasteroidea</taxon>
        <taxon>Neodiplogasteridae</taxon>
        <taxon>Pristionchus</taxon>
    </lineage>
</organism>
<proteinExistence type="predicted"/>
<feature type="non-terminal residue" evidence="1">
    <location>
        <position position="1"/>
    </location>
</feature>
<gene>
    <name evidence="1" type="ORF">PMAYCL1PPCAC_00752</name>
</gene>
<dbReference type="EMBL" id="BTRK01000001">
    <property type="protein sequence ID" value="GMR30557.1"/>
    <property type="molecule type" value="Genomic_DNA"/>
</dbReference>
<sequence>TFGICSLNHSSFCSLVSIFTSHTQKFERQKGHLVFSRTSSEAARRMRERHATHQYARHLQRPQSVLQQFFLMITSGFI</sequence>